<dbReference type="InterPro" id="IPR029060">
    <property type="entry name" value="PIN-like_dom_sf"/>
</dbReference>
<dbReference type="Proteomes" id="UP000324974">
    <property type="component" value="Chromosome"/>
</dbReference>
<evidence type="ECO:0000259" key="1">
    <source>
        <dbReference type="Pfam" id="PF01850"/>
    </source>
</evidence>
<accession>A0A5C1ASL2</accession>
<dbReference type="InterPro" id="IPR041705">
    <property type="entry name" value="PIN_Sll0205"/>
</dbReference>
<name>A0A5C1ASL2_9BACT</name>
<feature type="domain" description="PIN" evidence="1">
    <location>
        <begin position="3"/>
        <end position="122"/>
    </location>
</feature>
<dbReference type="SUPFAM" id="SSF88723">
    <property type="entry name" value="PIN domain-like"/>
    <property type="match status" value="1"/>
</dbReference>
<gene>
    <name evidence="2" type="ORF">PX52LOC_08212</name>
</gene>
<dbReference type="InterPro" id="IPR052919">
    <property type="entry name" value="TA_system_RNase"/>
</dbReference>
<reference evidence="3" key="1">
    <citation type="submission" date="2019-08" db="EMBL/GenBank/DDBJ databases">
        <title>Limnoglobus roseus gen. nov., sp. nov., a novel freshwater planctomycete with a giant genome from the family Gemmataceae.</title>
        <authorList>
            <person name="Kulichevskaya I.S."/>
            <person name="Naumoff D.G."/>
            <person name="Miroshnikov K."/>
            <person name="Ivanova A."/>
            <person name="Philippov D.A."/>
            <person name="Hakobyan A."/>
            <person name="Rijpstra I.C."/>
            <person name="Sinninghe Damste J.S."/>
            <person name="Liesack W."/>
            <person name="Dedysh S.N."/>
        </authorList>
    </citation>
    <scope>NUCLEOTIDE SEQUENCE [LARGE SCALE GENOMIC DNA]</scope>
    <source>
        <strain evidence="3">PX52</strain>
    </source>
</reference>
<organism evidence="2 3">
    <name type="scientific">Limnoglobus roseus</name>
    <dbReference type="NCBI Taxonomy" id="2598579"/>
    <lineage>
        <taxon>Bacteria</taxon>
        <taxon>Pseudomonadati</taxon>
        <taxon>Planctomycetota</taxon>
        <taxon>Planctomycetia</taxon>
        <taxon>Gemmatales</taxon>
        <taxon>Gemmataceae</taxon>
        <taxon>Limnoglobus</taxon>
    </lineage>
</organism>
<protein>
    <submittedName>
        <fullName evidence="2">Twitching motility protein PilT</fullName>
    </submittedName>
</protein>
<dbReference type="InterPro" id="IPR002716">
    <property type="entry name" value="PIN_dom"/>
</dbReference>
<dbReference type="Gene3D" id="3.40.50.1010">
    <property type="entry name" value="5'-nuclease"/>
    <property type="match status" value="1"/>
</dbReference>
<dbReference type="PANTHER" id="PTHR36173:SF2">
    <property type="entry name" value="RIBONUCLEASE VAPC16"/>
    <property type="match status" value="1"/>
</dbReference>
<sequence>MRVLLDTHTLIWAQDEPTKLGPVALSILQSPANQLLVSLVTLWELSIKIAIGKLKLSPPYRPWIDKAIADLNLTILPITLDHAEQQIGLPFHHRDPFDRLLAAQALVESIPLASADAVFDAYGVTRLWN</sequence>
<proteinExistence type="predicted"/>
<dbReference type="KEGG" id="lrs:PX52LOC_08212"/>
<keyword evidence="3" id="KW-1185">Reference proteome</keyword>
<dbReference type="PANTHER" id="PTHR36173">
    <property type="entry name" value="RIBONUCLEASE VAPC16-RELATED"/>
    <property type="match status" value="1"/>
</dbReference>
<dbReference type="AlphaFoldDB" id="A0A5C1ASL2"/>
<evidence type="ECO:0000313" key="2">
    <source>
        <dbReference type="EMBL" id="QEL21083.1"/>
    </source>
</evidence>
<dbReference type="RefSeq" id="WP_149115324.1">
    <property type="nucleotide sequence ID" value="NZ_CP042425.1"/>
</dbReference>
<dbReference type="Pfam" id="PF01850">
    <property type="entry name" value="PIN"/>
    <property type="match status" value="1"/>
</dbReference>
<dbReference type="EMBL" id="CP042425">
    <property type="protein sequence ID" value="QEL21083.1"/>
    <property type="molecule type" value="Genomic_DNA"/>
</dbReference>
<dbReference type="OrthoDB" id="9798990at2"/>
<evidence type="ECO:0000313" key="3">
    <source>
        <dbReference type="Proteomes" id="UP000324974"/>
    </source>
</evidence>
<dbReference type="CDD" id="cd09872">
    <property type="entry name" value="PIN_Sll0205-like"/>
    <property type="match status" value="1"/>
</dbReference>